<dbReference type="EMBL" id="CAKOGL010000006">
    <property type="protein sequence ID" value="CAH2087083.1"/>
    <property type="molecule type" value="Genomic_DNA"/>
</dbReference>
<name>A0AAU9TK60_EUPED</name>
<evidence type="ECO:0000313" key="1">
    <source>
        <dbReference type="EMBL" id="CAH2087083.1"/>
    </source>
</evidence>
<comment type="caution">
    <text evidence="1">The sequence shown here is derived from an EMBL/GenBank/DDBJ whole genome shotgun (WGS) entry which is preliminary data.</text>
</comment>
<proteinExistence type="predicted"/>
<organism evidence="1 2">
    <name type="scientific">Euphydryas editha</name>
    <name type="common">Edith's checkerspot</name>
    <dbReference type="NCBI Taxonomy" id="104508"/>
    <lineage>
        <taxon>Eukaryota</taxon>
        <taxon>Metazoa</taxon>
        <taxon>Ecdysozoa</taxon>
        <taxon>Arthropoda</taxon>
        <taxon>Hexapoda</taxon>
        <taxon>Insecta</taxon>
        <taxon>Pterygota</taxon>
        <taxon>Neoptera</taxon>
        <taxon>Endopterygota</taxon>
        <taxon>Lepidoptera</taxon>
        <taxon>Glossata</taxon>
        <taxon>Ditrysia</taxon>
        <taxon>Papilionoidea</taxon>
        <taxon>Nymphalidae</taxon>
        <taxon>Nymphalinae</taxon>
        <taxon>Euphydryas</taxon>
    </lineage>
</organism>
<evidence type="ECO:0000313" key="2">
    <source>
        <dbReference type="Proteomes" id="UP001153954"/>
    </source>
</evidence>
<evidence type="ECO:0008006" key="3">
    <source>
        <dbReference type="Google" id="ProtNLM"/>
    </source>
</evidence>
<protein>
    <recommendedName>
        <fullName evidence="3">Reverse transcriptase domain-containing protein</fullName>
    </recommendedName>
</protein>
<dbReference type="Proteomes" id="UP001153954">
    <property type="component" value="Unassembled WGS sequence"/>
</dbReference>
<sequence>MEITNKYIITETFPETADVRLLPQKKKNVQALKNLQPIDILPRLSKVLKKVFCVQLSLFLESNNILPNKFSGSKKFRSDITTLMDVLNNILTLQDSGKVTVLRLLDFSRAFDKINISLLRDSVW</sequence>
<dbReference type="AlphaFoldDB" id="A0AAU9TK60"/>
<reference evidence="1" key="1">
    <citation type="submission" date="2022-03" db="EMBL/GenBank/DDBJ databases">
        <authorList>
            <person name="Tunstrom K."/>
        </authorList>
    </citation>
    <scope>NUCLEOTIDE SEQUENCE</scope>
</reference>
<gene>
    <name evidence="1" type="ORF">EEDITHA_LOCUS3377</name>
</gene>
<keyword evidence="2" id="KW-1185">Reference proteome</keyword>
<accession>A0AAU9TK60</accession>